<sequence length="464" mass="52155">MRIAQASTDASGEVSLAFVRPSSELSVVGQDEQVAFQFFKLHMQDSLHGLCGRTIWAGDILPISIREPSIRYAVVALGALGKEKRLASSSACLSKQTKLARQSYSKAMKALQTKIELKEQMTPDMVLLSCLLFVTFELYVEDFPAAKCHLDSGLSIIREIRDGSSTPTTPTSKQTMSSLVESFERLDIQMSFLRAERVQLNRSQELAQSTLLPCATRFDSIHDARCSLNINMAAMRELIWLVEQTTCDSYGGMSSDDMVSLSREQTRQIVSLRRWEEAVDDLLSRTTAPLLVLAGHQLRMQQLSCALMVSMALSCGRETLWDDHLEEFDKIAELGAKILQTRSTNVQAAEGDSTFTLDMGIIPPLYMTVMKCRDPQIRHTALKYLKQCTHQEGPFNGPQICAAASAVVMIEEKGRVFENAGDLPEQDRLYQAYFVLQERPWYVNCVRRSSEGDRRWLKWRVVLG</sequence>
<keyword evidence="4" id="KW-0238">DNA-binding</keyword>
<evidence type="ECO:0000313" key="8">
    <source>
        <dbReference type="Proteomes" id="UP001274830"/>
    </source>
</evidence>
<evidence type="ECO:0000256" key="4">
    <source>
        <dbReference type="ARBA" id="ARBA00023125"/>
    </source>
</evidence>
<keyword evidence="2" id="KW-0862">Zinc</keyword>
<name>A0AAE0TRS5_9PEZI</name>
<dbReference type="EMBL" id="JAUTXT010000032">
    <property type="protein sequence ID" value="KAK3672595.1"/>
    <property type="molecule type" value="Genomic_DNA"/>
</dbReference>
<evidence type="ECO:0000256" key="2">
    <source>
        <dbReference type="ARBA" id="ARBA00022833"/>
    </source>
</evidence>
<dbReference type="InterPro" id="IPR021858">
    <property type="entry name" value="Fun_TF"/>
</dbReference>
<proteinExistence type="predicted"/>
<evidence type="ECO:0000256" key="6">
    <source>
        <dbReference type="ARBA" id="ARBA00023242"/>
    </source>
</evidence>
<comment type="caution">
    <text evidence="7">The sequence shown here is derived from an EMBL/GenBank/DDBJ whole genome shotgun (WGS) entry which is preliminary data.</text>
</comment>
<keyword evidence="1" id="KW-0479">Metal-binding</keyword>
<evidence type="ECO:0000256" key="3">
    <source>
        <dbReference type="ARBA" id="ARBA00023015"/>
    </source>
</evidence>
<dbReference type="PANTHER" id="PTHR36206">
    <property type="entry name" value="ASPERCRYPTIN BIOSYNTHESIS CLUSTER-SPECIFIC TRANSCRIPTION REGULATOR ATNN-RELATED"/>
    <property type="match status" value="1"/>
</dbReference>
<gene>
    <name evidence="7" type="ORF">LTR78_007646</name>
</gene>
<dbReference type="Proteomes" id="UP001274830">
    <property type="component" value="Unassembled WGS sequence"/>
</dbReference>
<organism evidence="7 8">
    <name type="scientific">Recurvomyces mirabilis</name>
    <dbReference type="NCBI Taxonomy" id="574656"/>
    <lineage>
        <taxon>Eukaryota</taxon>
        <taxon>Fungi</taxon>
        <taxon>Dikarya</taxon>
        <taxon>Ascomycota</taxon>
        <taxon>Pezizomycotina</taxon>
        <taxon>Dothideomycetes</taxon>
        <taxon>Dothideomycetidae</taxon>
        <taxon>Mycosphaerellales</taxon>
        <taxon>Teratosphaeriaceae</taxon>
        <taxon>Recurvomyces</taxon>
    </lineage>
</organism>
<dbReference type="AlphaFoldDB" id="A0AAE0TRS5"/>
<dbReference type="InterPro" id="IPR052360">
    <property type="entry name" value="Transcr_Regulatory_Proteins"/>
</dbReference>
<evidence type="ECO:0000313" key="7">
    <source>
        <dbReference type="EMBL" id="KAK3672595.1"/>
    </source>
</evidence>
<dbReference type="GO" id="GO:0046872">
    <property type="term" value="F:metal ion binding"/>
    <property type="evidence" value="ECO:0007669"/>
    <property type="project" value="UniProtKB-KW"/>
</dbReference>
<dbReference type="PANTHER" id="PTHR36206:SF12">
    <property type="entry name" value="ASPERCRYPTIN BIOSYNTHESIS CLUSTER-SPECIFIC TRANSCRIPTION REGULATOR ATNN-RELATED"/>
    <property type="match status" value="1"/>
</dbReference>
<dbReference type="Pfam" id="PF11951">
    <property type="entry name" value="Fungal_trans_2"/>
    <property type="match status" value="1"/>
</dbReference>
<keyword evidence="8" id="KW-1185">Reference proteome</keyword>
<protein>
    <submittedName>
        <fullName evidence="7">Uncharacterized protein</fullName>
    </submittedName>
</protein>
<accession>A0AAE0TRS5</accession>
<evidence type="ECO:0000256" key="5">
    <source>
        <dbReference type="ARBA" id="ARBA00023163"/>
    </source>
</evidence>
<keyword evidence="3" id="KW-0805">Transcription regulation</keyword>
<keyword evidence="5" id="KW-0804">Transcription</keyword>
<dbReference type="GO" id="GO:0003677">
    <property type="term" value="F:DNA binding"/>
    <property type="evidence" value="ECO:0007669"/>
    <property type="project" value="UniProtKB-KW"/>
</dbReference>
<reference evidence="7" key="1">
    <citation type="submission" date="2023-07" db="EMBL/GenBank/DDBJ databases">
        <title>Black Yeasts Isolated from many extreme environments.</title>
        <authorList>
            <person name="Coleine C."/>
            <person name="Stajich J.E."/>
            <person name="Selbmann L."/>
        </authorList>
    </citation>
    <scope>NUCLEOTIDE SEQUENCE</scope>
    <source>
        <strain evidence="7">CCFEE 5485</strain>
    </source>
</reference>
<keyword evidence="6" id="KW-0539">Nucleus</keyword>
<evidence type="ECO:0000256" key="1">
    <source>
        <dbReference type="ARBA" id="ARBA00022723"/>
    </source>
</evidence>